<feature type="binding site" evidence="7">
    <location>
        <begin position="223"/>
        <end position="225"/>
    </location>
    <ligand>
        <name>ATP</name>
        <dbReference type="ChEBI" id="CHEBI:30616"/>
    </ligand>
</feature>
<comment type="caution">
    <text evidence="7">Lacks conserved residue(s) required for the propagation of feature annotation.</text>
</comment>
<evidence type="ECO:0000259" key="8">
    <source>
        <dbReference type="PROSITE" id="PS50862"/>
    </source>
</evidence>
<dbReference type="NCBIfam" id="NF001750">
    <property type="entry name" value="PRK00476.1"/>
    <property type="match status" value="1"/>
</dbReference>
<feature type="binding site" evidence="7">
    <location>
        <position position="514"/>
    </location>
    <ligand>
        <name>ATP</name>
        <dbReference type="ChEBI" id="CHEBI:30616"/>
    </ligand>
</feature>
<dbReference type="InterPro" id="IPR045864">
    <property type="entry name" value="aa-tRNA-synth_II/BPL/LPL"/>
</dbReference>
<comment type="subunit">
    <text evidence="7">Homodimer.</text>
</comment>
<keyword evidence="3 7" id="KW-0547">Nucleotide-binding</keyword>
<evidence type="ECO:0000256" key="2">
    <source>
        <dbReference type="ARBA" id="ARBA00022598"/>
    </source>
</evidence>
<proteinExistence type="inferred from homology"/>
<feature type="binding site" evidence="7">
    <location>
        <position position="223"/>
    </location>
    <ligand>
        <name>L-aspartate</name>
        <dbReference type="ChEBI" id="CHEBI:29991"/>
    </ligand>
</feature>
<feature type="binding site" evidence="7">
    <location>
        <position position="521"/>
    </location>
    <ligand>
        <name>L-aspartate</name>
        <dbReference type="ChEBI" id="CHEBI:29991"/>
    </ligand>
</feature>
<feature type="region of interest" description="Aspartate" evidence="7">
    <location>
        <begin position="201"/>
        <end position="204"/>
    </location>
</feature>
<dbReference type="InterPro" id="IPR004365">
    <property type="entry name" value="NA-bd_OB_tRNA"/>
</dbReference>
<name>A0A1F5SAH4_9BACT</name>
<dbReference type="InterPro" id="IPR029351">
    <property type="entry name" value="GAD_dom"/>
</dbReference>
<dbReference type="GO" id="GO:0004815">
    <property type="term" value="F:aspartate-tRNA ligase activity"/>
    <property type="evidence" value="ECO:0007669"/>
    <property type="project" value="UniProtKB-UniRule"/>
</dbReference>
<evidence type="ECO:0000256" key="3">
    <source>
        <dbReference type="ARBA" id="ARBA00022741"/>
    </source>
</evidence>
<dbReference type="GO" id="GO:0005524">
    <property type="term" value="F:ATP binding"/>
    <property type="evidence" value="ECO:0007669"/>
    <property type="project" value="UniProtKB-UniRule"/>
</dbReference>
<dbReference type="HAMAP" id="MF_00044">
    <property type="entry name" value="Asp_tRNA_synth_type1"/>
    <property type="match status" value="1"/>
</dbReference>
<accession>A0A1F5SAH4</accession>
<evidence type="ECO:0000256" key="7">
    <source>
        <dbReference type="HAMAP-Rule" id="MF_00044"/>
    </source>
</evidence>
<dbReference type="PANTHER" id="PTHR22594:SF5">
    <property type="entry name" value="ASPARTATE--TRNA LIGASE, MITOCHONDRIAL"/>
    <property type="match status" value="1"/>
</dbReference>
<comment type="subcellular location">
    <subcellularLocation>
        <location evidence="7">Cytoplasm</location>
    </subcellularLocation>
</comment>
<dbReference type="Gene3D" id="3.30.1360.30">
    <property type="entry name" value="GAD-like domain"/>
    <property type="match status" value="1"/>
</dbReference>
<dbReference type="InterPro" id="IPR012340">
    <property type="entry name" value="NA-bd_OB-fold"/>
</dbReference>
<keyword evidence="4 7" id="KW-0067">ATP-binding</keyword>
<dbReference type="Gene3D" id="3.30.930.10">
    <property type="entry name" value="Bira Bifunctional Protein, Domain 2"/>
    <property type="match status" value="1"/>
</dbReference>
<keyword evidence="2 7" id="KW-0436">Ligase</keyword>
<dbReference type="InterPro" id="IPR004524">
    <property type="entry name" value="Asp-tRNA-ligase_1"/>
</dbReference>
<dbReference type="CDD" id="cd04317">
    <property type="entry name" value="EcAspRS_like_N"/>
    <property type="match status" value="1"/>
</dbReference>
<gene>
    <name evidence="7" type="primary">aspS</name>
    <name evidence="9" type="ORF">A3H66_02715</name>
</gene>
<dbReference type="PROSITE" id="PS50862">
    <property type="entry name" value="AA_TRNA_LIGASE_II"/>
    <property type="match status" value="1"/>
</dbReference>
<reference evidence="9 10" key="1">
    <citation type="journal article" date="2016" name="Nat. Commun.">
        <title>Thousands of microbial genomes shed light on interconnected biogeochemical processes in an aquifer system.</title>
        <authorList>
            <person name="Anantharaman K."/>
            <person name="Brown C.T."/>
            <person name="Hug L.A."/>
            <person name="Sharon I."/>
            <person name="Castelle C.J."/>
            <person name="Probst A.J."/>
            <person name="Thomas B.C."/>
            <person name="Singh A."/>
            <person name="Wilkins M.J."/>
            <person name="Karaoz U."/>
            <person name="Brodie E.L."/>
            <person name="Williams K.H."/>
            <person name="Hubbard S.S."/>
            <person name="Banfield J.F."/>
        </authorList>
    </citation>
    <scope>NUCLEOTIDE SEQUENCE [LARGE SCALE GENOMIC DNA]</scope>
</reference>
<dbReference type="AlphaFoldDB" id="A0A1F5SAH4"/>
<comment type="function">
    <text evidence="7">Aspartyl-tRNA synthetase with relaxed tRNA specificity since it is able to aspartylate not only its cognate tRNA(Asp) but also tRNA(Asn). Reaction proceeds in two steps: L-aspartate is first activated by ATP to form Asp-AMP and then transferred to the acceptor end of tRNA(Asp/Asn).</text>
</comment>
<dbReference type="InterPro" id="IPR047089">
    <property type="entry name" value="Asp-tRNA-ligase_1_N"/>
</dbReference>
<dbReference type="STRING" id="1797989.A3H66_02715"/>
<dbReference type="InterPro" id="IPR004115">
    <property type="entry name" value="GAD-like_sf"/>
</dbReference>
<evidence type="ECO:0000313" key="9">
    <source>
        <dbReference type="EMBL" id="OGF23649.1"/>
    </source>
</evidence>
<dbReference type="PRINTS" id="PR01042">
    <property type="entry name" value="TRNASYNTHASP"/>
</dbReference>
<organism evidence="9 10">
    <name type="scientific">Candidatus Falkowbacteria bacterium RIFCSPLOWO2_02_FULL_45_21</name>
    <dbReference type="NCBI Taxonomy" id="1797989"/>
    <lineage>
        <taxon>Bacteria</taxon>
        <taxon>Candidatus Falkowiibacteriota</taxon>
    </lineage>
</organism>
<dbReference type="Pfam" id="PF01336">
    <property type="entry name" value="tRNA_anti-codon"/>
    <property type="match status" value="1"/>
</dbReference>
<dbReference type="Pfam" id="PF02938">
    <property type="entry name" value="GAD"/>
    <property type="match status" value="1"/>
</dbReference>
<comment type="similarity">
    <text evidence="1 7">Belongs to the class-II aminoacyl-tRNA synthetase family. Type 1 subfamily.</text>
</comment>
<evidence type="ECO:0000313" key="10">
    <source>
        <dbReference type="Proteomes" id="UP000178783"/>
    </source>
</evidence>
<evidence type="ECO:0000256" key="5">
    <source>
        <dbReference type="ARBA" id="ARBA00022917"/>
    </source>
</evidence>
<dbReference type="SUPFAM" id="SSF50249">
    <property type="entry name" value="Nucleic acid-binding proteins"/>
    <property type="match status" value="1"/>
</dbReference>
<dbReference type="InterPro" id="IPR006195">
    <property type="entry name" value="aa-tRNA-synth_II"/>
</dbReference>
<comment type="catalytic activity">
    <reaction evidence="7">
        <text>tRNA(Asx) + L-aspartate + ATP = L-aspartyl-tRNA(Asx) + AMP + diphosphate</text>
        <dbReference type="Rhea" id="RHEA:18349"/>
        <dbReference type="Rhea" id="RHEA-COMP:9710"/>
        <dbReference type="Rhea" id="RHEA-COMP:9711"/>
        <dbReference type="ChEBI" id="CHEBI:29991"/>
        <dbReference type="ChEBI" id="CHEBI:30616"/>
        <dbReference type="ChEBI" id="CHEBI:33019"/>
        <dbReference type="ChEBI" id="CHEBI:78442"/>
        <dbReference type="ChEBI" id="CHEBI:78516"/>
        <dbReference type="ChEBI" id="CHEBI:456215"/>
        <dbReference type="EC" id="6.1.1.23"/>
    </reaction>
</comment>
<dbReference type="Pfam" id="PF00152">
    <property type="entry name" value="tRNA-synt_2"/>
    <property type="match status" value="1"/>
</dbReference>
<evidence type="ECO:0000256" key="6">
    <source>
        <dbReference type="ARBA" id="ARBA00023146"/>
    </source>
</evidence>
<keyword evidence="7" id="KW-0963">Cytoplasm</keyword>
<dbReference type="GO" id="GO:0050560">
    <property type="term" value="F:aspartate-tRNA(Asn) ligase activity"/>
    <property type="evidence" value="ECO:0007669"/>
    <property type="project" value="UniProtKB-EC"/>
</dbReference>
<dbReference type="GO" id="GO:0005737">
    <property type="term" value="C:cytoplasm"/>
    <property type="evidence" value="ECO:0007669"/>
    <property type="project" value="UniProtKB-SubCell"/>
</dbReference>
<dbReference type="InterPro" id="IPR002312">
    <property type="entry name" value="Asp/Asn-tRNA-synth_IIb"/>
</dbReference>
<evidence type="ECO:0000256" key="1">
    <source>
        <dbReference type="ARBA" id="ARBA00006303"/>
    </source>
</evidence>
<feature type="binding site" evidence="7">
    <location>
        <begin position="566"/>
        <end position="569"/>
    </location>
    <ligand>
        <name>ATP</name>
        <dbReference type="ChEBI" id="CHEBI:30616"/>
    </ligand>
</feature>
<dbReference type="Gene3D" id="2.40.50.140">
    <property type="entry name" value="Nucleic acid-binding proteins"/>
    <property type="match status" value="1"/>
</dbReference>
<dbReference type="EMBL" id="MFFW01000057">
    <property type="protein sequence ID" value="OGF23649.1"/>
    <property type="molecule type" value="Genomic_DNA"/>
</dbReference>
<dbReference type="Proteomes" id="UP000178783">
    <property type="component" value="Unassembled WGS sequence"/>
</dbReference>
<dbReference type="SUPFAM" id="SSF55261">
    <property type="entry name" value="GAD domain-like"/>
    <property type="match status" value="1"/>
</dbReference>
<dbReference type="SUPFAM" id="SSF55681">
    <property type="entry name" value="Class II aaRS and biotin synthetases"/>
    <property type="match status" value="1"/>
</dbReference>
<feature type="site" description="Important for tRNA non-discrimination" evidence="7">
    <location>
        <position position="31"/>
    </location>
</feature>
<feature type="binding site" evidence="7">
    <location>
        <position position="177"/>
    </location>
    <ligand>
        <name>L-aspartate</name>
        <dbReference type="ChEBI" id="CHEBI:29991"/>
    </ligand>
</feature>
<feature type="domain" description="Aminoacyl-transfer RNA synthetases class-II family profile" evidence="8">
    <location>
        <begin position="144"/>
        <end position="587"/>
    </location>
</feature>
<dbReference type="EC" id="6.1.1.23" evidence="7"/>
<dbReference type="InterPro" id="IPR004364">
    <property type="entry name" value="Aa-tRNA-synt_II"/>
</dbReference>
<feature type="binding site" evidence="7">
    <location>
        <position position="480"/>
    </location>
    <ligand>
        <name>L-aspartate</name>
        <dbReference type="ChEBI" id="CHEBI:29991"/>
    </ligand>
</feature>
<evidence type="ECO:0000256" key="4">
    <source>
        <dbReference type="ARBA" id="ARBA00022840"/>
    </source>
</evidence>
<comment type="caution">
    <text evidence="9">The sequence shown here is derived from an EMBL/GenBank/DDBJ whole genome shotgun (WGS) entry which is preliminary data.</text>
</comment>
<sequence length="618" mass="70093">MLRTHTCGELTKKDAKKTVALCGWVQSRRDHGGVIFIDLRDRYGLTQLTFDPKISQAALSEADKLRHEWVIKVKGQVALRPAEMINKKLKTGEIEIECGEIEILSKSKTPPFELNEEKAEQANEALRLKYRFVDLRRSKLQAMLKIKDEFFQQIRKYFHEHGFIEVQTPILANSSPEGARDFLVPSRLYPGKFYALPQAPQQFKQLLMVGGLDRYFQIAPCFRDEDPRMDRHYGEFYQLDMEMSFVEQDDILKIMEPLMKELTEKFSRKKLVGLERNGRFKQISWRQAMEKYGTDKPDLRFEMEIASITDLAKACGFSVFAEAIKAGGVVHALKVSGGAKFSRKEIDEITEVAQVKGAKGLAYIVIKSKVKSQKSKLESEGLKAERQNIEDFELQSPIVKFLGEKLAKKIVEQVSGRPGDIIFFGADIWKTVCLSLGAVRNECAARLGLKDNKKAAWCWVVDFPMYDYSEIEPGRVDFAHNPFSMPQGGLKALTTKQPFDILAYQYDLVINGFEASSGAIRNHDPEIMYQAFAIAGYSRDQVDKKFGAMIRAFEFGAPPHGGNAPGVDRILMVLLDLDSIRDIYAFPKDGQGKDLMTDSPSEVYDKQLKELSIKVKGE</sequence>
<dbReference type="NCBIfam" id="TIGR00459">
    <property type="entry name" value="aspS_bact"/>
    <property type="match status" value="1"/>
</dbReference>
<dbReference type="PANTHER" id="PTHR22594">
    <property type="entry name" value="ASPARTYL/LYSYL-TRNA SYNTHETASE"/>
    <property type="match status" value="1"/>
</dbReference>
<dbReference type="GO" id="GO:0003676">
    <property type="term" value="F:nucleic acid binding"/>
    <property type="evidence" value="ECO:0007669"/>
    <property type="project" value="InterPro"/>
</dbReference>
<protein>
    <recommendedName>
        <fullName evidence="7">Aspartate--tRNA(Asp/Asn) ligase</fullName>
        <ecNumber evidence="7">6.1.1.23</ecNumber>
    </recommendedName>
    <alternativeName>
        <fullName evidence="7">Aspartyl-tRNA synthetase</fullName>
        <shortName evidence="7">AspRS</shortName>
    </alternativeName>
    <alternativeName>
        <fullName evidence="7">Non-discriminating aspartyl-tRNA synthetase</fullName>
        <shortName evidence="7">ND-AspRS</shortName>
    </alternativeName>
</protein>
<keyword evidence="6 7" id="KW-0030">Aminoacyl-tRNA synthetase</keyword>
<dbReference type="GO" id="GO:0006422">
    <property type="term" value="P:aspartyl-tRNA aminoacylation"/>
    <property type="evidence" value="ECO:0007669"/>
    <property type="project" value="UniProtKB-UniRule"/>
</dbReference>
<keyword evidence="5 7" id="KW-0648">Protein biosynthesis</keyword>